<dbReference type="AlphaFoldDB" id="A0A3A9YLH7"/>
<organism evidence="7 8">
    <name type="scientific">Streptomyces hoynatensis</name>
    <dbReference type="NCBI Taxonomy" id="1141874"/>
    <lineage>
        <taxon>Bacteria</taxon>
        <taxon>Bacillati</taxon>
        <taxon>Actinomycetota</taxon>
        <taxon>Actinomycetes</taxon>
        <taxon>Kitasatosporales</taxon>
        <taxon>Streptomycetaceae</taxon>
        <taxon>Streptomyces</taxon>
    </lineage>
</organism>
<keyword evidence="2" id="KW-1003">Cell membrane</keyword>
<feature type="transmembrane region" description="Helical" evidence="6">
    <location>
        <begin position="261"/>
        <end position="279"/>
    </location>
</feature>
<evidence type="ECO:0000256" key="1">
    <source>
        <dbReference type="ARBA" id="ARBA00004651"/>
    </source>
</evidence>
<dbReference type="Proteomes" id="UP000272474">
    <property type="component" value="Unassembled WGS sequence"/>
</dbReference>
<accession>A0A3A9YLH7</accession>
<sequence length="307" mass="31058">MLRRLLCLLPLAAVLCWLATHRALLGDGARAVLRANGYGLLAAFATTALGWVAVSFARQGTVPERLPARRLLATQVAAASANHLLPSGIGAGAVNVRFLARCGVPAARYPAALALYLLAEGVSRLALLLAVFAVFPGALRPGALSPDLGGVPPAAVLAVVLLALALPVPFVAGRARRAVRRFLAHAFADIRSVHARPARALALWGGSLAFPLLQAAGLVAVALSLGLGVPAGHVVLAYLAASVLAAAVPSPGGIGSVDASLVLALAAIGAPVGAATSTVLAYRTVTVWLPLLPGALLLGALVRRRVV</sequence>
<evidence type="ECO:0000256" key="3">
    <source>
        <dbReference type="ARBA" id="ARBA00022692"/>
    </source>
</evidence>
<feature type="transmembrane region" description="Helical" evidence="6">
    <location>
        <begin position="113"/>
        <end position="135"/>
    </location>
</feature>
<reference evidence="7 8" key="1">
    <citation type="journal article" date="2014" name="Int. J. Syst. Evol. Microbiol.">
        <title>Streptomyces hoynatensis sp. nov., isolated from deep marine sediment.</title>
        <authorList>
            <person name="Veyisoglu A."/>
            <person name="Sahin N."/>
        </authorList>
    </citation>
    <scope>NUCLEOTIDE SEQUENCE [LARGE SCALE GENOMIC DNA]</scope>
    <source>
        <strain evidence="7 8">KCTC 29097</strain>
    </source>
</reference>
<dbReference type="EMBL" id="RBAL01000028">
    <property type="protein sequence ID" value="RKN37089.1"/>
    <property type="molecule type" value="Genomic_DNA"/>
</dbReference>
<evidence type="ECO:0000313" key="8">
    <source>
        <dbReference type="Proteomes" id="UP000272474"/>
    </source>
</evidence>
<evidence type="ECO:0000313" key="7">
    <source>
        <dbReference type="EMBL" id="RKN37089.1"/>
    </source>
</evidence>
<dbReference type="GO" id="GO:0005886">
    <property type="term" value="C:plasma membrane"/>
    <property type="evidence" value="ECO:0007669"/>
    <property type="project" value="UniProtKB-SubCell"/>
</dbReference>
<feature type="transmembrane region" description="Helical" evidence="6">
    <location>
        <begin position="285"/>
        <end position="302"/>
    </location>
</feature>
<keyword evidence="4 6" id="KW-1133">Transmembrane helix</keyword>
<keyword evidence="3 6" id="KW-0812">Transmembrane</keyword>
<name>A0A3A9YLH7_9ACTN</name>
<dbReference type="RefSeq" id="WP_120684778.1">
    <property type="nucleotide sequence ID" value="NZ_RBAL01000028.1"/>
</dbReference>
<comment type="subcellular location">
    <subcellularLocation>
        <location evidence="1">Cell membrane</location>
        <topology evidence="1">Multi-pass membrane protein</topology>
    </subcellularLocation>
</comment>
<evidence type="ECO:0000256" key="6">
    <source>
        <dbReference type="SAM" id="Phobius"/>
    </source>
</evidence>
<feature type="transmembrane region" description="Helical" evidence="6">
    <location>
        <begin position="38"/>
        <end position="57"/>
    </location>
</feature>
<dbReference type="Pfam" id="PF03706">
    <property type="entry name" value="LPG_synthase_TM"/>
    <property type="match status" value="1"/>
</dbReference>
<dbReference type="InterPro" id="IPR022791">
    <property type="entry name" value="L-PG_synthase/AglD"/>
</dbReference>
<dbReference type="OrthoDB" id="3480455at2"/>
<evidence type="ECO:0000256" key="5">
    <source>
        <dbReference type="ARBA" id="ARBA00023136"/>
    </source>
</evidence>
<keyword evidence="5 6" id="KW-0472">Membrane</keyword>
<feature type="transmembrane region" description="Helical" evidence="6">
    <location>
        <begin position="155"/>
        <end position="173"/>
    </location>
</feature>
<dbReference type="PANTHER" id="PTHR39087:SF2">
    <property type="entry name" value="UPF0104 MEMBRANE PROTEIN MJ1595"/>
    <property type="match status" value="1"/>
</dbReference>
<proteinExistence type="predicted"/>
<evidence type="ECO:0000256" key="2">
    <source>
        <dbReference type="ARBA" id="ARBA00022475"/>
    </source>
</evidence>
<gene>
    <name evidence="7" type="ORF">D7294_29015</name>
</gene>
<comment type="caution">
    <text evidence="7">The sequence shown here is derived from an EMBL/GenBank/DDBJ whole genome shotgun (WGS) entry which is preliminary data.</text>
</comment>
<dbReference type="PANTHER" id="PTHR39087">
    <property type="entry name" value="UPF0104 MEMBRANE PROTEIN MJ1595"/>
    <property type="match status" value="1"/>
</dbReference>
<evidence type="ECO:0000256" key="4">
    <source>
        <dbReference type="ARBA" id="ARBA00022989"/>
    </source>
</evidence>
<protein>
    <submittedName>
        <fullName evidence="7">TIGR00374 family protein</fullName>
    </submittedName>
</protein>
<feature type="transmembrane region" description="Helical" evidence="6">
    <location>
        <begin position="201"/>
        <end position="225"/>
    </location>
</feature>
<feature type="transmembrane region" description="Helical" evidence="6">
    <location>
        <begin position="231"/>
        <end position="249"/>
    </location>
</feature>
<keyword evidence="8" id="KW-1185">Reference proteome</keyword>